<gene>
    <name evidence="5" type="ORF">E6C60_3426</name>
</gene>
<dbReference type="EMBL" id="CP040396">
    <property type="protein sequence ID" value="QCT04137.1"/>
    <property type="molecule type" value="Genomic_DNA"/>
</dbReference>
<feature type="compositionally biased region" description="Low complexity" evidence="3">
    <location>
        <begin position="12"/>
        <end position="22"/>
    </location>
</feature>
<dbReference type="Gene3D" id="3.60.21.10">
    <property type="match status" value="1"/>
</dbReference>
<proteinExistence type="predicted"/>
<dbReference type="SUPFAM" id="SSF56300">
    <property type="entry name" value="Metallo-dependent phosphatases"/>
    <property type="match status" value="1"/>
</dbReference>
<dbReference type="PROSITE" id="PS51318">
    <property type="entry name" value="TAT"/>
    <property type="match status" value="1"/>
</dbReference>
<dbReference type="InterPro" id="IPR051158">
    <property type="entry name" value="Metallophosphoesterase_sf"/>
</dbReference>
<feature type="compositionally biased region" description="Polar residues" evidence="3">
    <location>
        <begin position="1"/>
        <end position="11"/>
    </location>
</feature>
<name>A0A4P8XMS3_9BACL</name>
<keyword evidence="2" id="KW-0378">Hydrolase</keyword>
<dbReference type="GO" id="GO:0016020">
    <property type="term" value="C:membrane"/>
    <property type="evidence" value="ECO:0007669"/>
    <property type="project" value="GOC"/>
</dbReference>
<evidence type="ECO:0000259" key="4">
    <source>
        <dbReference type="Pfam" id="PF00149"/>
    </source>
</evidence>
<dbReference type="InterPro" id="IPR004843">
    <property type="entry name" value="Calcineurin-like_PHP"/>
</dbReference>
<keyword evidence="1" id="KW-0479">Metal-binding</keyword>
<dbReference type="CDD" id="cd07385">
    <property type="entry name" value="MPP_YkuE_C"/>
    <property type="match status" value="1"/>
</dbReference>
<evidence type="ECO:0000256" key="2">
    <source>
        <dbReference type="ARBA" id="ARBA00022801"/>
    </source>
</evidence>
<evidence type="ECO:0000313" key="6">
    <source>
        <dbReference type="Proteomes" id="UP000300879"/>
    </source>
</evidence>
<protein>
    <submittedName>
        <fullName evidence="5">Tat pathway signal sequence domain protein</fullName>
    </submittedName>
</protein>
<evidence type="ECO:0000313" key="5">
    <source>
        <dbReference type="EMBL" id="QCT04137.1"/>
    </source>
</evidence>
<feature type="domain" description="Calcineurin-like phosphoesterase" evidence="4">
    <location>
        <begin position="77"/>
        <end position="238"/>
    </location>
</feature>
<dbReference type="GO" id="GO:0009245">
    <property type="term" value="P:lipid A biosynthetic process"/>
    <property type="evidence" value="ECO:0007669"/>
    <property type="project" value="TreeGrafter"/>
</dbReference>
<dbReference type="InterPro" id="IPR006311">
    <property type="entry name" value="TAT_signal"/>
</dbReference>
<accession>A0A4P8XMS3</accession>
<dbReference type="Proteomes" id="UP000300879">
    <property type="component" value="Chromosome"/>
</dbReference>
<organism evidence="5 6">
    <name type="scientific">Paenibacillus algicola</name>
    <dbReference type="NCBI Taxonomy" id="2565926"/>
    <lineage>
        <taxon>Bacteria</taxon>
        <taxon>Bacillati</taxon>
        <taxon>Bacillota</taxon>
        <taxon>Bacilli</taxon>
        <taxon>Bacillales</taxon>
        <taxon>Paenibacillaceae</taxon>
        <taxon>Paenibacillus</taxon>
    </lineage>
</organism>
<dbReference type="PANTHER" id="PTHR31302:SF31">
    <property type="entry name" value="PHOSPHODIESTERASE YAEI"/>
    <property type="match status" value="1"/>
</dbReference>
<dbReference type="KEGG" id="palo:E6C60_3426"/>
<dbReference type="InterPro" id="IPR029052">
    <property type="entry name" value="Metallo-depent_PP-like"/>
</dbReference>
<evidence type="ECO:0000256" key="1">
    <source>
        <dbReference type="ARBA" id="ARBA00022723"/>
    </source>
</evidence>
<dbReference type="GO" id="GO:0046872">
    <property type="term" value="F:metal ion binding"/>
    <property type="evidence" value="ECO:0007669"/>
    <property type="project" value="UniProtKB-KW"/>
</dbReference>
<sequence>MNTSGSRSGTEPDSSPSLSPPLGRGMTRRQFLKRGFQAAAAAGLLGAGYGAFWEPNHIELTRLNLQQQRLPASFHGMKIIHFSDLHLGFPLWSDKTGKVVEMILQEKPDLIVFTGDMVDGRAQALDGSLEALSRLQAPLGVLSILGNHDYENAGDLVSKQASAGFTVLRNSHVLLERRGEVIAVAGLEDWLEGTPDAEQALQGIPEGMYTLMLMHEPDYAGIVSTYPVDLQLSGHSHGGQIRLPGIGEVVTPPGALRYVQGLYSVGERGMPLYVNRGLGTTRLPMRFLCRPEITVLTLSSR</sequence>
<feature type="region of interest" description="Disordered" evidence="3">
    <location>
        <begin position="1"/>
        <end position="24"/>
    </location>
</feature>
<dbReference type="Pfam" id="PF00149">
    <property type="entry name" value="Metallophos"/>
    <property type="match status" value="1"/>
</dbReference>
<dbReference type="AlphaFoldDB" id="A0A4P8XMS3"/>
<reference evidence="5 6" key="1">
    <citation type="submission" date="2019-05" db="EMBL/GenBank/DDBJ databases">
        <authorList>
            <person name="Chen C."/>
        </authorList>
    </citation>
    <scope>NUCLEOTIDE SEQUENCE [LARGE SCALE GENOMIC DNA]</scope>
    <source>
        <strain evidence="5 6">HB172198</strain>
    </source>
</reference>
<evidence type="ECO:0000256" key="3">
    <source>
        <dbReference type="SAM" id="MobiDB-lite"/>
    </source>
</evidence>
<dbReference type="PANTHER" id="PTHR31302">
    <property type="entry name" value="TRANSMEMBRANE PROTEIN WITH METALLOPHOSPHOESTERASE DOMAIN-RELATED"/>
    <property type="match status" value="1"/>
</dbReference>
<keyword evidence="6" id="KW-1185">Reference proteome</keyword>
<dbReference type="GO" id="GO:0008758">
    <property type="term" value="F:UDP-2,3-diacylglucosamine hydrolase activity"/>
    <property type="evidence" value="ECO:0007669"/>
    <property type="project" value="TreeGrafter"/>
</dbReference>
<dbReference type="RefSeq" id="WP_233281047.1">
    <property type="nucleotide sequence ID" value="NZ_CP040396.1"/>
</dbReference>